<dbReference type="InterPro" id="IPR005151">
    <property type="entry name" value="Tail-specific_protease"/>
</dbReference>
<dbReference type="InterPro" id="IPR029045">
    <property type="entry name" value="ClpP/crotonase-like_dom_sf"/>
</dbReference>
<accession>A0A7K1SJM1</accession>
<feature type="domain" description="Tail specific protease" evidence="1">
    <location>
        <begin position="100"/>
        <end position="363"/>
    </location>
</feature>
<protein>
    <recommendedName>
        <fullName evidence="1">Tail specific protease domain-containing protein</fullName>
    </recommendedName>
</protein>
<dbReference type="SUPFAM" id="SSF52096">
    <property type="entry name" value="ClpP/crotonase"/>
    <property type="match status" value="1"/>
</dbReference>
<dbReference type="GO" id="GO:0006508">
    <property type="term" value="P:proteolysis"/>
    <property type="evidence" value="ECO:0007669"/>
    <property type="project" value="InterPro"/>
</dbReference>
<dbReference type="Pfam" id="PF03572">
    <property type="entry name" value="Peptidase_S41"/>
    <property type="match status" value="1"/>
</dbReference>
<dbReference type="AlphaFoldDB" id="A0A7K1SJM1"/>
<evidence type="ECO:0000313" key="3">
    <source>
        <dbReference type="Proteomes" id="UP000436006"/>
    </source>
</evidence>
<name>A0A7K1SJM1_9BACT</name>
<dbReference type="SMART" id="SM00245">
    <property type="entry name" value="TSPc"/>
    <property type="match status" value="1"/>
</dbReference>
<dbReference type="Gene3D" id="3.90.226.10">
    <property type="entry name" value="2-enoyl-CoA Hydratase, Chain A, domain 1"/>
    <property type="match status" value="1"/>
</dbReference>
<dbReference type="Proteomes" id="UP000436006">
    <property type="component" value="Unassembled WGS sequence"/>
</dbReference>
<dbReference type="EMBL" id="WPIN01000013">
    <property type="protein sequence ID" value="MVM34007.1"/>
    <property type="molecule type" value="Genomic_DNA"/>
</dbReference>
<keyword evidence="3" id="KW-1185">Reference proteome</keyword>
<dbReference type="PANTHER" id="PTHR11261">
    <property type="entry name" value="INTERPHOTORECEPTOR RETINOID-BINDING PROTEIN"/>
    <property type="match status" value="1"/>
</dbReference>
<comment type="caution">
    <text evidence="2">The sequence shown here is derived from an EMBL/GenBank/DDBJ whole genome shotgun (WGS) entry which is preliminary data.</text>
</comment>
<gene>
    <name evidence="2" type="ORF">GO755_28495</name>
</gene>
<dbReference type="PANTHER" id="PTHR11261:SF3">
    <property type="entry name" value="RETINOL-BINDING PROTEIN 3"/>
    <property type="match status" value="1"/>
</dbReference>
<sequence length="390" mass="43637">MGIDGHSRVRGYQWPTGGCLPFLIEVEGDRFIALQSNHTAFVADGFPYLTRIDGRPIQQWIDQAATRVPKGAPHWIRHRCVVRFLGRLDYWRKELGLPRKQTVRVELTDATGQHTRVVELPVAKAPFSYPIWPQQPSRLLNNNIGYLRLPTMEKEPSLKEITTWMPQFRNASGLIVDVRDNDGGDRAALLWLYSYLASPTAPPHVFTAAAYRLHVSRNENHLAGGPFMFREDDAQWSPAERLAIEGFKKRFKPEWELPVGQFSPWHYLALRSRVDASIYHFDKPVVVLMNAKCFSACDIFLAGLKGVKNVTLLGTPSGGGSGNSESFILGATPIRLTLSTMASFQANGRLFDGHGVQPDIVLEAEPAYYIGGSDRVLEKAVSLLKASQNK</sequence>
<proteinExistence type="predicted"/>
<reference evidence="2 3" key="1">
    <citation type="submission" date="2019-12" db="EMBL/GenBank/DDBJ databases">
        <title>Spirosoma sp. HMF4905 genome sequencing and assembly.</title>
        <authorList>
            <person name="Kang H."/>
            <person name="Cha I."/>
            <person name="Kim H."/>
            <person name="Joh K."/>
        </authorList>
    </citation>
    <scope>NUCLEOTIDE SEQUENCE [LARGE SCALE GENOMIC DNA]</scope>
    <source>
        <strain evidence="2 3">HMF4905</strain>
    </source>
</reference>
<organism evidence="2 3">
    <name type="scientific">Spirosoma arboris</name>
    <dbReference type="NCBI Taxonomy" id="2682092"/>
    <lineage>
        <taxon>Bacteria</taxon>
        <taxon>Pseudomonadati</taxon>
        <taxon>Bacteroidota</taxon>
        <taxon>Cytophagia</taxon>
        <taxon>Cytophagales</taxon>
        <taxon>Cytophagaceae</taxon>
        <taxon>Spirosoma</taxon>
    </lineage>
</organism>
<dbReference type="RefSeq" id="WP_157588714.1">
    <property type="nucleotide sequence ID" value="NZ_WPIN01000013.1"/>
</dbReference>
<dbReference type="GO" id="GO:0008236">
    <property type="term" value="F:serine-type peptidase activity"/>
    <property type="evidence" value="ECO:0007669"/>
    <property type="project" value="InterPro"/>
</dbReference>
<evidence type="ECO:0000259" key="1">
    <source>
        <dbReference type="SMART" id="SM00245"/>
    </source>
</evidence>
<evidence type="ECO:0000313" key="2">
    <source>
        <dbReference type="EMBL" id="MVM34007.1"/>
    </source>
</evidence>